<sequence>MELTTERLILRPFKLIDAPELQCLAGDPELAKWTRCFNSSFTLEQSVDWINRTVQQEELNENITLSVHLKHDDTLIGAVSLMKKDMHQAELGYWLGVPFWHNGYCREAVSELIRFAFIKQKITRLFARCEKDNTASQKVMLYCGMHPISEQYSVIMFKKREVEIATYEKII</sequence>
<reference evidence="3" key="1">
    <citation type="submission" date="2023-07" db="EMBL/GenBank/DDBJ databases">
        <title>Cedecea davisae an AmpC producer and its therapeutic implications.</title>
        <authorList>
            <person name="Notter J."/>
        </authorList>
    </citation>
    <scope>NUCLEOTIDE SEQUENCE [LARGE SCALE GENOMIC DNA]</scope>
    <source>
        <strain evidence="3">1</strain>
    </source>
</reference>
<organism evidence="2 3">
    <name type="scientific">Cedecea davisae</name>
    <dbReference type="NCBI Taxonomy" id="158484"/>
    <lineage>
        <taxon>Bacteria</taxon>
        <taxon>Pseudomonadati</taxon>
        <taxon>Pseudomonadota</taxon>
        <taxon>Gammaproteobacteria</taxon>
        <taxon>Enterobacterales</taxon>
        <taxon>Enterobacteriaceae</taxon>
        <taxon>Cedecea</taxon>
    </lineage>
</organism>
<feature type="domain" description="N-acetyltransferase" evidence="1">
    <location>
        <begin position="8"/>
        <end position="161"/>
    </location>
</feature>
<dbReference type="Pfam" id="PF13302">
    <property type="entry name" value="Acetyltransf_3"/>
    <property type="match status" value="1"/>
</dbReference>
<gene>
    <name evidence="2" type="ORF">KC222_13025</name>
</gene>
<dbReference type="Proteomes" id="UP000686327">
    <property type="component" value="Unassembled WGS sequence"/>
</dbReference>
<dbReference type="InterPro" id="IPR051531">
    <property type="entry name" value="N-acetyltransferase"/>
</dbReference>
<dbReference type="InterPro" id="IPR000182">
    <property type="entry name" value="GNAT_dom"/>
</dbReference>
<dbReference type="PANTHER" id="PTHR43792">
    <property type="entry name" value="GNAT FAMILY, PUTATIVE (AFU_ORTHOLOGUE AFUA_3G00765)-RELATED-RELATED"/>
    <property type="match status" value="1"/>
</dbReference>
<dbReference type="RefSeq" id="WP_216376053.1">
    <property type="nucleotide sequence ID" value="NZ_JAGRYT010000028.1"/>
</dbReference>
<dbReference type="PANTHER" id="PTHR43792:SF1">
    <property type="entry name" value="N-ACETYLTRANSFERASE DOMAIN-CONTAINING PROTEIN"/>
    <property type="match status" value="1"/>
</dbReference>
<comment type="caution">
    <text evidence="2">The sequence shown here is derived from an EMBL/GenBank/DDBJ whole genome shotgun (WGS) entry which is preliminary data.</text>
</comment>
<accession>A0ABS6DIN5</accession>
<keyword evidence="3" id="KW-1185">Reference proteome</keyword>
<dbReference type="EMBL" id="JAGRYU010000025">
    <property type="protein sequence ID" value="MBU4682930.1"/>
    <property type="molecule type" value="Genomic_DNA"/>
</dbReference>
<evidence type="ECO:0000313" key="3">
    <source>
        <dbReference type="Proteomes" id="UP000686327"/>
    </source>
</evidence>
<proteinExistence type="predicted"/>
<evidence type="ECO:0000259" key="1">
    <source>
        <dbReference type="PROSITE" id="PS51186"/>
    </source>
</evidence>
<dbReference type="PROSITE" id="PS51186">
    <property type="entry name" value="GNAT"/>
    <property type="match status" value="1"/>
</dbReference>
<evidence type="ECO:0000313" key="2">
    <source>
        <dbReference type="EMBL" id="MBU4682930.1"/>
    </source>
</evidence>
<name>A0ABS6DIN5_9ENTR</name>
<protein>
    <submittedName>
        <fullName evidence="2">GNAT family N-acetyltransferase</fullName>
    </submittedName>
</protein>